<protein>
    <submittedName>
        <fullName evidence="1">Uncharacterized protein</fullName>
    </submittedName>
</protein>
<reference evidence="1" key="1">
    <citation type="journal article" date="2023" name="G3 (Bethesda)">
        <title>A reference genome for the long-term kleptoplast-retaining sea slug Elysia crispata morphotype clarki.</title>
        <authorList>
            <person name="Eastman K.E."/>
            <person name="Pendleton A.L."/>
            <person name="Shaikh M.A."/>
            <person name="Suttiyut T."/>
            <person name="Ogas R."/>
            <person name="Tomko P."/>
            <person name="Gavelis G."/>
            <person name="Widhalm J.R."/>
            <person name="Wisecaver J.H."/>
        </authorList>
    </citation>
    <scope>NUCLEOTIDE SEQUENCE</scope>
    <source>
        <strain evidence="1">ECLA1</strain>
    </source>
</reference>
<comment type="caution">
    <text evidence="1">The sequence shown here is derived from an EMBL/GenBank/DDBJ whole genome shotgun (WGS) entry which is preliminary data.</text>
</comment>
<evidence type="ECO:0000313" key="2">
    <source>
        <dbReference type="Proteomes" id="UP001283361"/>
    </source>
</evidence>
<proteinExistence type="predicted"/>
<dbReference type="EMBL" id="JAWDGP010004715">
    <property type="protein sequence ID" value="KAK3762379.1"/>
    <property type="molecule type" value="Genomic_DNA"/>
</dbReference>
<sequence>MCSVGARDLVLAQWYWETTEKRCVLCWRTRLGASSVHSGTGRQLRSVMCSVGTRDLVLAQWHWDTTEKRYVLCWYTRLGAGTVALGYN</sequence>
<evidence type="ECO:0000313" key="1">
    <source>
        <dbReference type="EMBL" id="KAK3762379.1"/>
    </source>
</evidence>
<keyword evidence="2" id="KW-1185">Reference proteome</keyword>
<gene>
    <name evidence="1" type="ORF">RRG08_031961</name>
</gene>
<accession>A0AAE0Z3U9</accession>
<dbReference type="AlphaFoldDB" id="A0AAE0Z3U9"/>
<organism evidence="1 2">
    <name type="scientific">Elysia crispata</name>
    <name type="common">lettuce slug</name>
    <dbReference type="NCBI Taxonomy" id="231223"/>
    <lineage>
        <taxon>Eukaryota</taxon>
        <taxon>Metazoa</taxon>
        <taxon>Spiralia</taxon>
        <taxon>Lophotrochozoa</taxon>
        <taxon>Mollusca</taxon>
        <taxon>Gastropoda</taxon>
        <taxon>Heterobranchia</taxon>
        <taxon>Euthyneura</taxon>
        <taxon>Panpulmonata</taxon>
        <taxon>Sacoglossa</taxon>
        <taxon>Placobranchoidea</taxon>
        <taxon>Plakobranchidae</taxon>
        <taxon>Elysia</taxon>
    </lineage>
</organism>
<name>A0AAE0Z3U9_9GAST</name>
<dbReference type="Proteomes" id="UP001283361">
    <property type="component" value="Unassembled WGS sequence"/>
</dbReference>